<dbReference type="KEGG" id="cmar:IMCC12053_3148"/>
<proteinExistence type="predicted"/>
<dbReference type="STRING" id="1397108.IMCC12053_3148"/>
<dbReference type="OrthoDB" id="7352935at2"/>
<sequence length="103" mass="11185">MTEPGFLETLNSLFGGAMTTLIGAFTGRLMYHSGEVKLGRRRFFGKELLWEIPVAIGMAIIGEAVASHFDLGQPVRTGLVATLAYLGPRGAEALMTAWLCRKK</sequence>
<evidence type="ECO:0000313" key="2">
    <source>
        <dbReference type="Proteomes" id="UP000064920"/>
    </source>
</evidence>
<dbReference type="PATRIC" id="fig|1397108.4.peg.3245"/>
<name>A0A0P0A2M3_9RHOB</name>
<protein>
    <submittedName>
        <fullName evidence="1">Uncharacterized protein</fullName>
    </submittedName>
</protein>
<dbReference type="InterPro" id="IPR032126">
    <property type="entry name" value="LydA_holin"/>
</dbReference>
<dbReference type="AlphaFoldDB" id="A0A0P0A2M3"/>
<keyword evidence="2" id="KW-1185">Reference proteome</keyword>
<dbReference type="Pfam" id="PF16083">
    <property type="entry name" value="Phage_holin_3_3"/>
    <property type="match status" value="1"/>
</dbReference>
<dbReference type="EMBL" id="CP012023">
    <property type="protein sequence ID" value="ALI57095.1"/>
    <property type="molecule type" value="Genomic_DNA"/>
</dbReference>
<organism evidence="1 2">
    <name type="scientific">Celeribacter marinus</name>
    <dbReference type="NCBI Taxonomy" id="1397108"/>
    <lineage>
        <taxon>Bacteria</taxon>
        <taxon>Pseudomonadati</taxon>
        <taxon>Pseudomonadota</taxon>
        <taxon>Alphaproteobacteria</taxon>
        <taxon>Rhodobacterales</taxon>
        <taxon>Roseobacteraceae</taxon>
        <taxon>Celeribacter</taxon>
    </lineage>
</organism>
<accession>A0A0P0A2M3</accession>
<evidence type="ECO:0000313" key="1">
    <source>
        <dbReference type="EMBL" id="ALI57095.1"/>
    </source>
</evidence>
<dbReference type="RefSeq" id="WP_062220625.1">
    <property type="nucleotide sequence ID" value="NZ_CP012023.1"/>
</dbReference>
<gene>
    <name evidence="1" type="ORF">IMCC12053_3148</name>
</gene>
<dbReference type="Proteomes" id="UP000064920">
    <property type="component" value="Chromosome"/>
</dbReference>
<reference evidence="1 2" key="1">
    <citation type="submission" date="2015-05" db="EMBL/GenBank/DDBJ databases">
        <authorList>
            <person name="Wang D.B."/>
            <person name="Wang M."/>
        </authorList>
    </citation>
    <scope>NUCLEOTIDE SEQUENCE [LARGE SCALE GENOMIC DNA]</scope>
    <source>
        <strain evidence="1 2">IMCC 12053</strain>
    </source>
</reference>